<keyword evidence="2" id="KW-0472">Membrane</keyword>
<keyword evidence="2" id="KW-0449">Lipoprotein</keyword>
<dbReference type="eggNOG" id="COG1538">
    <property type="taxonomic scope" value="Bacteria"/>
</dbReference>
<reference evidence="3 4" key="2">
    <citation type="journal article" date="2011" name="PLoS ONE">
        <title>The Cyst-Dividing Bacterium Ramlibacter tataouinensis TTB310 Genome Reveals a Well-Stocked Toolbox for Adaptation to a Desert Environment.</title>
        <authorList>
            <person name="De Luca G."/>
            <person name="Barakat M."/>
            <person name="Ortet P."/>
            <person name="Fochesato S."/>
            <person name="Jourlin-Castelli C."/>
            <person name="Ansaldi M."/>
            <person name="Py B."/>
            <person name="Fichant G."/>
            <person name="Coutinho P.M."/>
            <person name="Voulhoux R."/>
            <person name="Bastien O."/>
            <person name="Marechal E."/>
            <person name="Henrissat B."/>
            <person name="Quentin Y."/>
            <person name="Noirot P."/>
            <person name="Filloux A."/>
            <person name="Mejean V."/>
            <person name="Dubow M.S."/>
            <person name="Barras F."/>
            <person name="Barbe V."/>
            <person name="Weissenbach J."/>
            <person name="Mihalcescu I."/>
            <person name="Vermeglio A."/>
            <person name="Achouak W."/>
            <person name="Heulin T."/>
        </authorList>
    </citation>
    <scope>NUCLEOTIDE SEQUENCE [LARGE SCALE GENOMIC DNA]</scope>
    <source>
        <strain evidence="4">ATCC BAA-407 / DSM 14655 / LMG 21543 / TTB310</strain>
    </source>
</reference>
<evidence type="ECO:0000313" key="3">
    <source>
        <dbReference type="EMBL" id="AEG94626.1"/>
    </source>
</evidence>
<dbReference type="RefSeq" id="WP_013902857.1">
    <property type="nucleotide sequence ID" value="NC_015677.1"/>
</dbReference>
<dbReference type="AlphaFoldDB" id="F5Y077"/>
<dbReference type="KEGG" id="rta:Rta_35130"/>
<feature type="chain" id="PRO_5001438689" evidence="2">
    <location>
        <begin position="28"/>
        <end position="484"/>
    </location>
</feature>
<keyword evidence="4" id="KW-1185">Reference proteome</keyword>
<evidence type="ECO:0000256" key="1">
    <source>
        <dbReference type="ARBA" id="ARBA00007613"/>
    </source>
</evidence>
<dbReference type="Gene3D" id="1.20.1600.10">
    <property type="entry name" value="Outer membrane efflux proteins (OEP)"/>
    <property type="match status" value="1"/>
</dbReference>
<keyword evidence="2" id="KW-0564">Palmitate</keyword>
<dbReference type="GO" id="GO:0015562">
    <property type="term" value="F:efflux transmembrane transporter activity"/>
    <property type="evidence" value="ECO:0007669"/>
    <property type="project" value="InterPro"/>
</dbReference>
<dbReference type="OrthoDB" id="9770517at2"/>
<comment type="subcellular location">
    <subcellularLocation>
        <location evidence="2">Cell membrane</location>
        <topology evidence="2">Lipid-anchor</topology>
    </subcellularLocation>
</comment>
<dbReference type="Proteomes" id="UP000008385">
    <property type="component" value="Chromosome"/>
</dbReference>
<reference evidence="4" key="1">
    <citation type="submission" date="2006-01" db="EMBL/GenBank/DDBJ databases">
        <title>Genome of the cyst-dividing bacterium Ramlibacter tataouinensis.</title>
        <authorList>
            <person name="Barakat M."/>
            <person name="Ortet P."/>
            <person name="De Luca G."/>
            <person name="Jourlin-Castelli C."/>
            <person name="Ansaldi M."/>
            <person name="Py B."/>
            <person name="Fichant G."/>
            <person name="Coutinho P."/>
            <person name="Voulhoux R."/>
            <person name="Bastien O."/>
            <person name="Roy S."/>
            <person name="Marechal E."/>
            <person name="Henrissat B."/>
            <person name="Quentin Y."/>
            <person name="Noirot P."/>
            <person name="Filloux A."/>
            <person name="Mejean V."/>
            <person name="DuBow M."/>
            <person name="Barras F."/>
            <person name="Heulin T."/>
        </authorList>
    </citation>
    <scope>NUCLEOTIDE SEQUENCE [LARGE SCALE GENOMIC DNA]</scope>
    <source>
        <strain evidence="4">ATCC BAA-407 / DSM 14655 / LMG 21543 / TTB310</strain>
    </source>
</reference>
<dbReference type="STRING" id="365046.Rta_35130"/>
<keyword evidence="2" id="KW-1134">Transmembrane beta strand</keyword>
<gene>
    <name evidence="3" type="ordered locus">Rta_35130</name>
</gene>
<dbReference type="EMBL" id="CP000245">
    <property type="protein sequence ID" value="AEG94626.1"/>
    <property type="molecule type" value="Genomic_DNA"/>
</dbReference>
<dbReference type="SUPFAM" id="SSF56954">
    <property type="entry name" value="Outer membrane efflux proteins (OEP)"/>
    <property type="match status" value="1"/>
</dbReference>
<dbReference type="PANTHER" id="PTHR30203">
    <property type="entry name" value="OUTER MEMBRANE CATION EFFLUX PROTEIN"/>
    <property type="match status" value="1"/>
</dbReference>
<dbReference type="InterPro" id="IPR010131">
    <property type="entry name" value="MdtP/NodT-like"/>
</dbReference>
<dbReference type="GO" id="GO:0005886">
    <property type="term" value="C:plasma membrane"/>
    <property type="evidence" value="ECO:0007669"/>
    <property type="project" value="UniProtKB-SubCell"/>
</dbReference>
<dbReference type="NCBIfam" id="TIGR01845">
    <property type="entry name" value="outer_NodT"/>
    <property type="match status" value="1"/>
</dbReference>
<name>F5Y077_RAMTT</name>
<organism evidence="3 4">
    <name type="scientific">Ramlibacter tataouinensis (strain ATCC BAA-407 / DSM 14655 / LMG 21543 / TTB310)</name>
    <dbReference type="NCBI Taxonomy" id="365046"/>
    <lineage>
        <taxon>Bacteria</taxon>
        <taxon>Pseudomonadati</taxon>
        <taxon>Pseudomonadota</taxon>
        <taxon>Betaproteobacteria</taxon>
        <taxon>Burkholderiales</taxon>
        <taxon>Comamonadaceae</taxon>
        <taxon>Ramlibacter</taxon>
    </lineage>
</organism>
<proteinExistence type="inferred from homology"/>
<evidence type="ECO:0000256" key="2">
    <source>
        <dbReference type="RuleBase" id="RU362097"/>
    </source>
</evidence>
<keyword evidence="2" id="KW-0812">Transmembrane</keyword>
<dbReference type="Gene3D" id="2.20.200.10">
    <property type="entry name" value="Outer membrane efflux proteins (OEP)"/>
    <property type="match status" value="1"/>
</dbReference>
<accession>F5Y077</accession>
<protein>
    <submittedName>
        <fullName evidence="3">Candidate outer membrane transporter</fullName>
    </submittedName>
</protein>
<dbReference type="InterPro" id="IPR003423">
    <property type="entry name" value="OMP_efflux"/>
</dbReference>
<dbReference type="PATRIC" id="fig|365046.3.peg.3602"/>
<keyword evidence="2" id="KW-0732">Signal</keyword>
<dbReference type="PROSITE" id="PS51257">
    <property type="entry name" value="PROKAR_LIPOPROTEIN"/>
    <property type="match status" value="1"/>
</dbReference>
<dbReference type="Pfam" id="PF02321">
    <property type="entry name" value="OEP"/>
    <property type="match status" value="2"/>
</dbReference>
<comment type="similarity">
    <text evidence="1 2">Belongs to the outer membrane factor (OMF) (TC 1.B.17) family.</text>
</comment>
<dbReference type="HOGENOM" id="CLU_012817_13_0_4"/>
<evidence type="ECO:0000313" key="4">
    <source>
        <dbReference type="Proteomes" id="UP000008385"/>
    </source>
</evidence>
<feature type="signal peptide" evidence="2">
    <location>
        <begin position="1"/>
        <end position="27"/>
    </location>
</feature>
<sequence length="484" mass="50658">MSKPATLHRFVPARLRLGLLAGAALLAAGCAVGPDYQPPPAGQLPAGFVAAGAGQPGTGGQELGRFWQGFSDPVLDGLVDTALAANTDVRIAQARLQEARALLLGARAELLPAFGIDAGAGRGVTPLPQRPGTSRSERTGNAFDAGVVMNWELDLFGGARRAGESAAAQVAASEAGVGAAQVAVLAEVVRNYVLLRGLQQRHAVADSSLENQRQALRLTELRQDAGRGTQLDVARARSLVASTEAALPALQAQIEQATFRIARLTGLAPAQAVQRLSAAAALPTLPVTDLGALPAGTPEALLRRRPDIVQAERQLAAASADIGVATADLFPRISLSGLLGFNNSRVSNLTDSNARVYSAGAGIAWTFLDFGRIRSRISASEARNEGALATYEQTVLLALEETETAFSRFNRTAQQGDRLEVAARSAEEAARLSRIRFEAGATDFLAVLDAERELLSVRDQLAQARSGTATALVDVYRALGGGWR</sequence>
<dbReference type="PANTHER" id="PTHR30203:SF25">
    <property type="entry name" value="OUTER MEMBRANE PROTEIN-RELATED"/>
    <property type="match status" value="1"/>
</dbReference>